<dbReference type="GO" id="GO:0019350">
    <property type="term" value="P:teichoic acid biosynthetic process"/>
    <property type="evidence" value="ECO:0007669"/>
    <property type="project" value="UniProtKB-KW"/>
</dbReference>
<dbReference type="PANTHER" id="PTHR32125">
    <property type="entry name" value="2-C-METHYL-D-ERYTHRITOL 4-PHOSPHATE CYTIDYLYLTRANSFERASE, CHLOROPLASTIC"/>
    <property type="match status" value="1"/>
</dbReference>
<dbReference type="InterPro" id="IPR018294">
    <property type="entry name" value="ISPD_synthase_CS"/>
</dbReference>
<dbReference type="InterPro" id="IPR050088">
    <property type="entry name" value="IspD/TarI_cytidylyltransf_bact"/>
</dbReference>
<evidence type="ECO:0000256" key="3">
    <source>
        <dbReference type="ARBA" id="ARBA00022944"/>
    </source>
</evidence>
<reference evidence="6" key="1">
    <citation type="submission" date="2022-09" db="EMBL/GenBank/DDBJ databases">
        <title>Culturomic study of gut microbiota in children with autism spectrum disorder.</title>
        <authorList>
            <person name="Efimov B.A."/>
            <person name="Chaplin A.V."/>
            <person name="Sokolova S.R."/>
            <person name="Pikina A.P."/>
            <person name="Korzhanova M."/>
            <person name="Belova V."/>
            <person name="Korostin D."/>
        </authorList>
    </citation>
    <scope>NUCLEOTIDE SEQUENCE</scope>
    <source>
        <strain evidence="6">ASD5510</strain>
    </source>
</reference>
<comment type="caution">
    <text evidence="6">The sequence shown here is derived from an EMBL/GenBank/DDBJ whole genome shotgun (WGS) entry which is preliminary data.</text>
</comment>
<feature type="site" description="Positions ribitol 5-phosphate for the nucleophilic attack" evidence="5">
    <location>
        <position position="217"/>
    </location>
</feature>
<evidence type="ECO:0000256" key="4">
    <source>
        <dbReference type="ARBA" id="ARBA00023316"/>
    </source>
</evidence>
<dbReference type="EC" id="2.7.7.40" evidence="5"/>
<dbReference type="RefSeq" id="WP_227754820.1">
    <property type="nucleotide sequence ID" value="NZ_JAOSHN010000004.1"/>
</dbReference>
<dbReference type="AlphaFoldDB" id="A0A9J6QMP2"/>
<dbReference type="EMBL" id="JAOSHN010000004">
    <property type="protein sequence ID" value="MCU7378696.1"/>
    <property type="molecule type" value="Genomic_DNA"/>
</dbReference>
<dbReference type="Proteomes" id="UP001065549">
    <property type="component" value="Unassembled WGS sequence"/>
</dbReference>
<feature type="binding site" evidence="5">
    <location>
        <begin position="81"/>
        <end position="87"/>
    </location>
    <ligand>
        <name>CTP</name>
        <dbReference type="ChEBI" id="CHEBI:37563"/>
    </ligand>
</feature>
<keyword evidence="1 5" id="KW-0808">Transferase</keyword>
<feature type="binding site" evidence="5">
    <location>
        <begin position="7"/>
        <end position="10"/>
    </location>
    <ligand>
        <name>CTP</name>
        <dbReference type="ChEBI" id="CHEBI:37563"/>
    </ligand>
</feature>
<accession>A0A9J6QMP2</accession>
<comment type="similarity">
    <text evidence="5">Belongs to the IspD/TarI cytidylyltransferase family. TarI subfamily.</text>
</comment>
<keyword evidence="7" id="KW-1185">Reference proteome</keyword>
<dbReference type="Gene3D" id="3.90.550.10">
    <property type="entry name" value="Spore Coat Polysaccharide Biosynthesis Protein SpsA, Chain A"/>
    <property type="match status" value="1"/>
</dbReference>
<dbReference type="PANTHER" id="PTHR32125:SF8">
    <property type="entry name" value="RIBITOL-5-PHOSPHATE CYTIDYLYLTRANSFERASE"/>
    <property type="match status" value="1"/>
</dbReference>
<feature type="site" description="Positions ribitol 5-phosphate for the nucleophilic attack" evidence="5">
    <location>
        <position position="160"/>
    </location>
</feature>
<dbReference type="GO" id="GO:0050518">
    <property type="term" value="F:2-C-methyl-D-erythritol 4-phosphate cytidylyltransferase activity"/>
    <property type="evidence" value="ECO:0007669"/>
    <property type="project" value="TreeGrafter"/>
</dbReference>
<evidence type="ECO:0000256" key="1">
    <source>
        <dbReference type="ARBA" id="ARBA00022679"/>
    </source>
</evidence>
<proteinExistence type="inferred from homology"/>
<organism evidence="6 7">
    <name type="scientific">Hominibacterium faecale</name>
    <dbReference type="NCBI Taxonomy" id="2839743"/>
    <lineage>
        <taxon>Bacteria</taxon>
        <taxon>Bacillati</taxon>
        <taxon>Bacillota</taxon>
        <taxon>Clostridia</taxon>
        <taxon>Peptostreptococcales</taxon>
        <taxon>Anaerovoracaceae</taxon>
        <taxon>Hominibacterium</taxon>
    </lineage>
</organism>
<dbReference type="NCBIfam" id="NF001183">
    <property type="entry name" value="PRK00155.1-3"/>
    <property type="match status" value="1"/>
</dbReference>
<evidence type="ECO:0000313" key="6">
    <source>
        <dbReference type="EMBL" id="MCU7378696.1"/>
    </source>
</evidence>
<dbReference type="FunFam" id="3.90.550.10:FF:000003">
    <property type="entry name" value="2-C-methyl-D-erythritol 4-phosphate cytidylyltransferase"/>
    <property type="match status" value="1"/>
</dbReference>
<dbReference type="GO" id="GO:0047349">
    <property type="term" value="F:D-ribitol-5-phosphate cytidylyltransferase activity"/>
    <property type="evidence" value="ECO:0007669"/>
    <property type="project" value="UniProtKB-UniRule"/>
</dbReference>
<dbReference type="SUPFAM" id="SSF53448">
    <property type="entry name" value="Nucleotide-diphospho-sugar transferases"/>
    <property type="match status" value="1"/>
</dbReference>
<dbReference type="InterPro" id="IPR034683">
    <property type="entry name" value="IspD/TarI"/>
</dbReference>
<dbReference type="Pfam" id="PF01128">
    <property type="entry name" value="IspD"/>
    <property type="match status" value="1"/>
</dbReference>
<comment type="function">
    <text evidence="5">Catalyzes the transfer of the cytidylyl group of CTP to D-ribitol 5-phosphate.</text>
</comment>
<evidence type="ECO:0000256" key="5">
    <source>
        <dbReference type="HAMAP-Rule" id="MF_02068"/>
    </source>
</evidence>
<gene>
    <name evidence="6" type="ORF">OBO34_10050</name>
</gene>
<dbReference type="InterPro" id="IPR029044">
    <property type="entry name" value="Nucleotide-diphossugar_trans"/>
</dbReference>
<keyword evidence="4" id="KW-0961">Cell wall biogenesis/degradation</keyword>
<sequence length="234" mass="25711">MIFGAILAGGVGTRMGNSEKPKQYMLVGGKPIIAYTVEAFSCCSKIDITIVLCPNDWVAYTNDLLTSNGIDMNKVVVTAGGTMRNDTIMNAVNYIEEHYELNDDTVILTHDAVRPFVTERIIEDNINTVMKYGACDTVIAATDTIVESTNGKVITNIPDRAYLYQGQTPQSFKAKAFKELYSSLTEQEKEVLTDAAKVFVLKGQAVNLVRGETYNIKITYPSDLQLAESLLGDN</sequence>
<comment type="caution">
    <text evidence="5">Lacks conserved residue(s) required for the propagation of feature annotation.</text>
</comment>
<dbReference type="CDD" id="cd02516">
    <property type="entry name" value="CDP-ME_synthetase"/>
    <property type="match status" value="1"/>
</dbReference>
<protein>
    <recommendedName>
        <fullName evidence="5">Ribitol-5-phosphate cytidylyltransferase</fullName>
        <ecNumber evidence="5">2.7.7.40</ecNumber>
    </recommendedName>
</protein>
<feature type="site" description="Transition state stabilizer" evidence="5">
    <location>
        <position position="14"/>
    </location>
</feature>
<name>A0A9J6QMP2_9FIRM</name>
<keyword evidence="2 5" id="KW-0548">Nucleotidyltransferase</keyword>
<dbReference type="GO" id="GO:0008299">
    <property type="term" value="P:isoprenoid biosynthetic process"/>
    <property type="evidence" value="ECO:0007669"/>
    <property type="project" value="InterPro"/>
</dbReference>
<comment type="catalytic activity">
    <reaction evidence="5">
        <text>D-ribitol 5-phosphate + CTP + H(+) = CDP-L-ribitol + diphosphate</text>
        <dbReference type="Rhea" id="RHEA:12456"/>
        <dbReference type="ChEBI" id="CHEBI:15378"/>
        <dbReference type="ChEBI" id="CHEBI:33019"/>
        <dbReference type="ChEBI" id="CHEBI:37563"/>
        <dbReference type="ChEBI" id="CHEBI:57608"/>
        <dbReference type="ChEBI" id="CHEBI:57695"/>
        <dbReference type="EC" id="2.7.7.40"/>
    </reaction>
</comment>
<dbReference type="GO" id="GO:0071555">
    <property type="term" value="P:cell wall organization"/>
    <property type="evidence" value="ECO:0007669"/>
    <property type="project" value="UniProtKB-KW"/>
</dbReference>
<evidence type="ECO:0000256" key="2">
    <source>
        <dbReference type="ARBA" id="ARBA00022695"/>
    </source>
</evidence>
<dbReference type="HAMAP" id="MF_02068">
    <property type="entry name" value="TarI"/>
    <property type="match status" value="1"/>
</dbReference>
<keyword evidence="3" id="KW-0777">Teichoic acid biosynthesis</keyword>
<dbReference type="InterPro" id="IPR034709">
    <property type="entry name" value="TarI"/>
</dbReference>
<evidence type="ECO:0000313" key="7">
    <source>
        <dbReference type="Proteomes" id="UP001065549"/>
    </source>
</evidence>
<dbReference type="PROSITE" id="PS01295">
    <property type="entry name" value="ISPD"/>
    <property type="match status" value="1"/>
</dbReference>
<feature type="site" description="Transition state stabilizer" evidence="5">
    <location>
        <position position="22"/>
    </location>
</feature>